<accession>A0A426XI81</accession>
<dbReference type="AlphaFoldDB" id="A0A426XI81"/>
<sequence>MGSRPCGKRCCPQAAPHGRAATPCAGTALAGSRSYQQLPLQAAALAIGLPLVASQRALPTPVGVTPASASYFRGQSCLLVATPARGFGHGRPPLRSYIPVFQIQMEKMKEVKRPSL</sequence>
<gene>
    <name evidence="1" type="ORF">B296_00053378</name>
</gene>
<organism evidence="1 2">
    <name type="scientific">Ensete ventricosum</name>
    <name type="common">Abyssinian banana</name>
    <name type="synonym">Musa ensete</name>
    <dbReference type="NCBI Taxonomy" id="4639"/>
    <lineage>
        <taxon>Eukaryota</taxon>
        <taxon>Viridiplantae</taxon>
        <taxon>Streptophyta</taxon>
        <taxon>Embryophyta</taxon>
        <taxon>Tracheophyta</taxon>
        <taxon>Spermatophyta</taxon>
        <taxon>Magnoliopsida</taxon>
        <taxon>Liliopsida</taxon>
        <taxon>Zingiberales</taxon>
        <taxon>Musaceae</taxon>
        <taxon>Ensete</taxon>
    </lineage>
</organism>
<proteinExistence type="predicted"/>
<reference evidence="1 2" key="1">
    <citation type="journal article" date="2014" name="Agronomy (Basel)">
        <title>A Draft Genome Sequence for Ensete ventricosum, the Drought-Tolerant Tree Against Hunger.</title>
        <authorList>
            <person name="Harrison J."/>
            <person name="Moore K.A."/>
            <person name="Paszkiewicz K."/>
            <person name="Jones T."/>
            <person name="Grant M."/>
            <person name="Ambacheew D."/>
            <person name="Muzemil S."/>
            <person name="Studholme D.J."/>
        </authorList>
    </citation>
    <scope>NUCLEOTIDE SEQUENCE [LARGE SCALE GENOMIC DNA]</scope>
</reference>
<evidence type="ECO:0000313" key="2">
    <source>
        <dbReference type="Proteomes" id="UP000287651"/>
    </source>
</evidence>
<dbReference type="EMBL" id="AMZH03020419">
    <property type="protein sequence ID" value="RRT39181.1"/>
    <property type="molecule type" value="Genomic_DNA"/>
</dbReference>
<dbReference type="Proteomes" id="UP000287651">
    <property type="component" value="Unassembled WGS sequence"/>
</dbReference>
<evidence type="ECO:0000313" key="1">
    <source>
        <dbReference type="EMBL" id="RRT39181.1"/>
    </source>
</evidence>
<protein>
    <submittedName>
        <fullName evidence="1">Uncharacterized protein</fullName>
    </submittedName>
</protein>
<name>A0A426XI81_ENSVE</name>
<comment type="caution">
    <text evidence="1">The sequence shown here is derived from an EMBL/GenBank/DDBJ whole genome shotgun (WGS) entry which is preliminary data.</text>
</comment>